<protein>
    <submittedName>
        <fullName evidence="1">Uncharacterized protein</fullName>
    </submittedName>
</protein>
<evidence type="ECO:0000313" key="1">
    <source>
        <dbReference type="EMBL" id="KAF1028149.1"/>
    </source>
</evidence>
<name>A0A833PJH7_ACIBZ</name>
<comment type="caution">
    <text evidence="1">The sequence shown here is derived from an EMBL/GenBank/DDBJ whole genome shotgun (WGS) entry which is preliminary data.</text>
</comment>
<dbReference type="AlphaFoldDB" id="A0A833PJH7"/>
<gene>
    <name evidence="1" type="ORF">GAK29_00245</name>
</gene>
<proteinExistence type="predicted"/>
<accession>A0A833PJH7</accession>
<sequence>MALVIDNGHLLYDENDDRCKVFVKQSQGMLFGFGVFIDKGCPSETKKYWGKWDWNNQEKSLLNIMESGGKWDGWEVNNVN</sequence>
<reference evidence="2" key="1">
    <citation type="journal article" date="2020" name="MBio">
        <title>Horizontal gene transfer to a defensive symbiont with a reduced genome amongst a multipartite beetle microbiome.</title>
        <authorList>
            <person name="Waterworth S.C."/>
            <person name="Florez L.V."/>
            <person name="Rees E.R."/>
            <person name="Hertweck C."/>
            <person name="Kaltenpoth M."/>
            <person name="Kwan J.C."/>
        </authorList>
    </citation>
    <scope>NUCLEOTIDE SEQUENCE [LARGE SCALE GENOMIC DNA]</scope>
</reference>
<dbReference type="Proteomes" id="UP000490535">
    <property type="component" value="Unassembled WGS sequence"/>
</dbReference>
<dbReference type="EMBL" id="WNDP01000003">
    <property type="protein sequence ID" value="KAF1028149.1"/>
    <property type="molecule type" value="Genomic_DNA"/>
</dbReference>
<evidence type="ECO:0000313" key="2">
    <source>
        <dbReference type="Proteomes" id="UP000490535"/>
    </source>
</evidence>
<organism evidence="1 2">
    <name type="scientific">Acinetobacter bereziniae</name>
    <name type="common">Acinetobacter genomosp. 10</name>
    <dbReference type="NCBI Taxonomy" id="106648"/>
    <lineage>
        <taxon>Bacteria</taxon>
        <taxon>Pseudomonadati</taxon>
        <taxon>Pseudomonadota</taxon>
        <taxon>Gammaproteobacteria</taxon>
        <taxon>Moraxellales</taxon>
        <taxon>Moraxellaceae</taxon>
        <taxon>Acinetobacter</taxon>
    </lineage>
</organism>